<dbReference type="GO" id="GO:0004497">
    <property type="term" value="F:monooxygenase activity"/>
    <property type="evidence" value="ECO:0007669"/>
    <property type="project" value="InterPro"/>
</dbReference>
<dbReference type="Pfam" id="PF00067">
    <property type="entry name" value="p450"/>
    <property type="match status" value="1"/>
</dbReference>
<evidence type="ECO:0000256" key="2">
    <source>
        <dbReference type="ARBA" id="ARBA00010617"/>
    </source>
</evidence>
<organism evidence="10 11">
    <name type="scientific">Apatococcus fuscideae</name>
    <dbReference type="NCBI Taxonomy" id="2026836"/>
    <lineage>
        <taxon>Eukaryota</taxon>
        <taxon>Viridiplantae</taxon>
        <taxon>Chlorophyta</taxon>
        <taxon>core chlorophytes</taxon>
        <taxon>Trebouxiophyceae</taxon>
        <taxon>Chlorellales</taxon>
        <taxon>Chlorellaceae</taxon>
        <taxon>Apatococcus</taxon>
    </lineage>
</organism>
<dbReference type="PRINTS" id="PR00465">
    <property type="entry name" value="EP450IV"/>
</dbReference>
<keyword evidence="9" id="KW-0349">Heme</keyword>
<dbReference type="PRINTS" id="PR00385">
    <property type="entry name" value="P450"/>
</dbReference>
<dbReference type="PANTHER" id="PTHR24286">
    <property type="entry name" value="CYTOCHROME P450 26"/>
    <property type="match status" value="1"/>
</dbReference>
<evidence type="ECO:0000256" key="7">
    <source>
        <dbReference type="ARBA" id="ARBA00041546"/>
    </source>
</evidence>
<sequence>MALEALAQQHLANIQHQGVQWFTDSQVAVALLKGLKGAGESLQEVKAIYSILMAHDMEMDWQWLPRTDQIMELADAFSKETDAGDIILSPSTVKYICAHPLTGGGGRKWGEPSLDVFGGTAPDAYQADIFYTKYACPGTSGINAFGRPWNVPNSKGWQLAWGFPPPSALVAQAIAYLRDRPCHAILISPAVVRPWSALLQELRILDTLPSPFRDNLFRVGSRAPVDWLRSKPQWWLRAYRIGPPATSKIKEMFAAGLEQARPWFASLGSSSFSASSNVLGWIASALVAYCLWEQLRFWWLRQQLASGKHVSGPFMAVPLVGCLVSMVLNPYRFWEEQRMYSFPGFSWNSIFGKFMVFVTDAELSRQVLSVNGKDSLLMALHPSAKNILGEQNLAFMHGPEHKAIRKSFLSLFTRKALGTYVEIQDGIIRRHIAQWLKDLHGEVEIRNYVRDLNAFTSQEVFAGPYLDEPGVSNEVSEAYRNITNGFLAFPLCIPGTAVWKGKQGRLYILKTLRGAAARAKATMQSGQAPKCLMDFWALRCLEEVKEAEAAGQPVPRHTGNPEMADTVMDFLFASQDASTASLVWMIVLMAEHSDVLEKVRAEQAQLRPDTEATITGAVLNEMVYTRQVVKEVLRFRPPAPMVPQWAQQDYKLTESFTAPKGSLIMPSLISASMQGFTDSDKFDPDRFSPARKEDVKFARNYLVFGHGPHYCVGKEYAINQLTCYLAILATSCNWTRRKTCSDDSNWKYLPTIYPNTSLVTLSARSSLASAA</sequence>
<comment type="catalytic activity">
    <reaction evidence="8">
        <text>5-dehydroepisterol + NADPH + O2 + H(+) = ergosta-5,7,22,24(28)-tetraen-3beta-ol + NADP(+) + 2 H2O</text>
        <dbReference type="Rhea" id="RHEA:33467"/>
        <dbReference type="ChEBI" id="CHEBI:15377"/>
        <dbReference type="ChEBI" id="CHEBI:15378"/>
        <dbReference type="ChEBI" id="CHEBI:15379"/>
        <dbReference type="ChEBI" id="CHEBI:18249"/>
        <dbReference type="ChEBI" id="CHEBI:52972"/>
        <dbReference type="ChEBI" id="CHEBI:57783"/>
        <dbReference type="ChEBI" id="CHEBI:58349"/>
        <dbReference type="EC" id="1.14.19.41"/>
    </reaction>
</comment>
<dbReference type="InterPro" id="IPR036396">
    <property type="entry name" value="Cyt_P450_sf"/>
</dbReference>
<keyword evidence="3 9" id="KW-0479">Metal-binding</keyword>
<protein>
    <recommendedName>
        <fullName evidence="6">sterol 22-desaturase</fullName>
        <ecNumber evidence="6">1.14.19.41</ecNumber>
    </recommendedName>
    <alternativeName>
        <fullName evidence="7">C-22 sterol desaturase</fullName>
    </alternativeName>
</protein>
<comment type="cofactor">
    <cofactor evidence="1 9">
        <name>heme</name>
        <dbReference type="ChEBI" id="CHEBI:30413"/>
    </cofactor>
</comment>
<dbReference type="InterPro" id="IPR002403">
    <property type="entry name" value="Cyt_P450_E_grp-IV"/>
</dbReference>
<evidence type="ECO:0000256" key="5">
    <source>
        <dbReference type="ARBA" id="ARBA00023004"/>
    </source>
</evidence>
<keyword evidence="5 9" id="KW-0408">Iron</keyword>
<feature type="binding site" description="axial binding residue" evidence="9">
    <location>
        <position position="711"/>
    </location>
    <ligand>
        <name>heme</name>
        <dbReference type="ChEBI" id="CHEBI:30413"/>
    </ligand>
    <ligandPart>
        <name>Fe</name>
        <dbReference type="ChEBI" id="CHEBI:18248"/>
    </ligandPart>
</feature>
<dbReference type="CDD" id="cd11082">
    <property type="entry name" value="CYP61_CYP710"/>
    <property type="match status" value="1"/>
</dbReference>
<proteinExistence type="inferred from homology"/>
<evidence type="ECO:0000313" key="11">
    <source>
        <dbReference type="Proteomes" id="UP001485043"/>
    </source>
</evidence>
<dbReference type="InterPro" id="IPR017972">
    <property type="entry name" value="Cyt_P450_CS"/>
</dbReference>
<dbReference type="EC" id="1.14.19.41" evidence="6"/>
<evidence type="ECO:0000256" key="1">
    <source>
        <dbReference type="ARBA" id="ARBA00001971"/>
    </source>
</evidence>
<dbReference type="PANTHER" id="PTHR24286:SF228">
    <property type="entry name" value="C-22 STEROL DESATURASE ERG5"/>
    <property type="match status" value="1"/>
</dbReference>
<evidence type="ECO:0000256" key="4">
    <source>
        <dbReference type="ARBA" id="ARBA00023002"/>
    </source>
</evidence>
<dbReference type="PROSITE" id="PS00086">
    <property type="entry name" value="CYTOCHROME_P450"/>
    <property type="match status" value="1"/>
</dbReference>
<name>A0AAW1SUR8_9CHLO</name>
<comment type="caution">
    <text evidence="10">The sequence shown here is derived from an EMBL/GenBank/DDBJ whole genome shotgun (WGS) entry which is preliminary data.</text>
</comment>
<dbReference type="SUPFAM" id="SSF48264">
    <property type="entry name" value="Cytochrome P450"/>
    <property type="match status" value="1"/>
</dbReference>
<evidence type="ECO:0000313" key="10">
    <source>
        <dbReference type="EMBL" id="KAK9858397.1"/>
    </source>
</evidence>
<dbReference type="GO" id="GO:0005506">
    <property type="term" value="F:iron ion binding"/>
    <property type="evidence" value="ECO:0007669"/>
    <property type="project" value="InterPro"/>
</dbReference>
<evidence type="ECO:0000256" key="3">
    <source>
        <dbReference type="ARBA" id="ARBA00022723"/>
    </source>
</evidence>
<dbReference type="Gene3D" id="1.10.630.10">
    <property type="entry name" value="Cytochrome P450"/>
    <property type="match status" value="1"/>
</dbReference>
<dbReference type="AlphaFoldDB" id="A0AAW1SUR8"/>
<evidence type="ECO:0000256" key="6">
    <source>
        <dbReference type="ARBA" id="ARBA00039038"/>
    </source>
</evidence>
<evidence type="ECO:0000256" key="9">
    <source>
        <dbReference type="PIRSR" id="PIRSR602403-1"/>
    </source>
</evidence>
<reference evidence="10 11" key="1">
    <citation type="journal article" date="2024" name="Nat. Commun.">
        <title>Phylogenomics reveals the evolutionary origins of lichenization in chlorophyte algae.</title>
        <authorList>
            <person name="Puginier C."/>
            <person name="Libourel C."/>
            <person name="Otte J."/>
            <person name="Skaloud P."/>
            <person name="Haon M."/>
            <person name="Grisel S."/>
            <person name="Petersen M."/>
            <person name="Berrin J.G."/>
            <person name="Delaux P.M."/>
            <person name="Dal Grande F."/>
            <person name="Keller J."/>
        </authorList>
    </citation>
    <scope>NUCLEOTIDE SEQUENCE [LARGE SCALE GENOMIC DNA]</scope>
    <source>
        <strain evidence="10 11">SAG 2523</strain>
    </source>
</reference>
<dbReference type="InterPro" id="IPR001128">
    <property type="entry name" value="Cyt_P450"/>
</dbReference>
<dbReference type="Proteomes" id="UP001485043">
    <property type="component" value="Unassembled WGS sequence"/>
</dbReference>
<accession>A0AAW1SUR8</accession>
<gene>
    <name evidence="10" type="ORF">WJX84_001750</name>
</gene>
<comment type="similarity">
    <text evidence="2">Belongs to the cytochrome P450 family.</text>
</comment>
<keyword evidence="4" id="KW-0560">Oxidoreductase</keyword>
<keyword evidence="11" id="KW-1185">Reference proteome</keyword>
<dbReference type="EMBL" id="JALJOV010000931">
    <property type="protein sequence ID" value="KAK9858397.1"/>
    <property type="molecule type" value="Genomic_DNA"/>
</dbReference>
<dbReference type="GO" id="GO:0000249">
    <property type="term" value="F:C-22 sterol desaturase (NADPH) activity"/>
    <property type="evidence" value="ECO:0007669"/>
    <property type="project" value="UniProtKB-EC"/>
</dbReference>
<evidence type="ECO:0000256" key="8">
    <source>
        <dbReference type="ARBA" id="ARBA00047463"/>
    </source>
</evidence>
<dbReference type="GO" id="GO:0020037">
    <property type="term" value="F:heme binding"/>
    <property type="evidence" value="ECO:0007669"/>
    <property type="project" value="InterPro"/>
</dbReference>
<dbReference type="GO" id="GO:0016125">
    <property type="term" value="P:sterol metabolic process"/>
    <property type="evidence" value="ECO:0007669"/>
    <property type="project" value="TreeGrafter"/>
</dbReference>